<dbReference type="AlphaFoldDB" id="A0ABD5W869"/>
<organism evidence="8 9">
    <name type="scientific">Halovenus salina</name>
    <dbReference type="NCBI Taxonomy" id="1510225"/>
    <lineage>
        <taxon>Archaea</taxon>
        <taxon>Methanobacteriati</taxon>
        <taxon>Methanobacteriota</taxon>
        <taxon>Stenosarchaea group</taxon>
        <taxon>Halobacteria</taxon>
        <taxon>Halobacteriales</taxon>
        <taxon>Haloarculaceae</taxon>
        <taxon>Halovenus</taxon>
    </lineage>
</organism>
<evidence type="ECO:0000256" key="2">
    <source>
        <dbReference type="ARBA" id="ARBA00022730"/>
    </source>
</evidence>
<accession>A0ABD5W869</accession>
<dbReference type="HAMAP" id="MF_01369_A">
    <property type="entry name" value="Ribosomal_uL23_A"/>
    <property type="match status" value="1"/>
</dbReference>
<proteinExistence type="inferred from homology"/>
<evidence type="ECO:0000313" key="8">
    <source>
        <dbReference type="EMBL" id="MFC7059760.1"/>
    </source>
</evidence>
<keyword evidence="2 6" id="KW-0699">rRNA-binding</keyword>
<dbReference type="GeneID" id="76631971"/>
<evidence type="ECO:0000256" key="6">
    <source>
        <dbReference type="HAMAP-Rule" id="MF_01369"/>
    </source>
</evidence>
<dbReference type="NCBIfam" id="NF011118">
    <property type="entry name" value="PRK14548.1"/>
    <property type="match status" value="1"/>
</dbReference>
<dbReference type="GO" id="GO:1990904">
    <property type="term" value="C:ribonucleoprotein complex"/>
    <property type="evidence" value="ECO:0007669"/>
    <property type="project" value="UniProtKB-KW"/>
</dbReference>
<comment type="caution">
    <text evidence="8">The sequence shown here is derived from an EMBL/GenBank/DDBJ whole genome shotgun (WGS) entry which is preliminary data.</text>
</comment>
<dbReference type="GO" id="GO:0003735">
    <property type="term" value="F:structural constituent of ribosome"/>
    <property type="evidence" value="ECO:0007669"/>
    <property type="project" value="UniProtKB-UniRule"/>
</dbReference>
<comment type="subunit">
    <text evidence="6">Part of the 50S ribosomal subunit. Contacts protein L29.</text>
</comment>
<evidence type="ECO:0000256" key="4">
    <source>
        <dbReference type="ARBA" id="ARBA00022980"/>
    </source>
</evidence>
<evidence type="ECO:0000313" key="9">
    <source>
        <dbReference type="Proteomes" id="UP001596445"/>
    </source>
</evidence>
<dbReference type="EMBL" id="JBHSZI010000001">
    <property type="protein sequence ID" value="MFC7056861.1"/>
    <property type="molecule type" value="Genomic_DNA"/>
</dbReference>
<dbReference type="GO" id="GO:0005840">
    <property type="term" value="C:ribosome"/>
    <property type="evidence" value="ECO:0007669"/>
    <property type="project" value="UniProtKB-UniRule"/>
</dbReference>
<dbReference type="InterPro" id="IPR013025">
    <property type="entry name" value="Ribosomal_uL23-like"/>
</dbReference>
<dbReference type="PANTHER" id="PTHR11620">
    <property type="entry name" value="60S RIBOSOMAL PROTEIN L23A"/>
    <property type="match status" value="1"/>
</dbReference>
<dbReference type="Pfam" id="PF00276">
    <property type="entry name" value="Ribosomal_L23"/>
    <property type="match status" value="1"/>
</dbReference>
<dbReference type="GO" id="GO:0019843">
    <property type="term" value="F:rRNA binding"/>
    <property type="evidence" value="ECO:0007669"/>
    <property type="project" value="UniProtKB-UniRule"/>
</dbReference>
<reference evidence="8" key="1">
    <citation type="journal article" date="2014" name="Int. J. Syst. Evol. Microbiol.">
        <title>Complete genome sequence of Corynebacterium casei LMG S-19264T (=DSM 44701T), isolated from a smear-ripened cheese.</title>
        <authorList>
            <consortium name="US DOE Joint Genome Institute (JGI-PGF)"/>
            <person name="Walter F."/>
            <person name="Albersmeier A."/>
            <person name="Kalinowski J."/>
            <person name="Ruckert C."/>
        </authorList>
    </citation>
    <scope>NUCLEOTIDE SEQUENCE [LARGE SCALE GENOMIC DNA]</scope>
    <source>
        <strain evidence="8">CGMCC 1.12553</strain>
    </source>
</reference>
<comment type="similarity">
    <text evidence="1 6">Belongs to the universal ribosomal protein uL23 family.</text>
</comment>
<evidence type="ECO:0000256" key="1">
    <source>
        <dbReference type="ARBA" id="ARBA00006700"/>
    </source>
</evidence>
<evidence type="ECO:0000313" key="7">
    <source>
        <dbReference type="EMBL" id="MFC7056861.1"/>
    </source>
</evidence>
<dbReference type="InterPro" id="IPR019985">
    <property type="entry name" value="Ribosomal_uL23"/>
</dbReference>
<dbReference type="SUPFAM" id="SSF54189">
    <property type="entry name" value="Ribosomal proteins S24e, L23 and L15e"/>
    <property type="match status" value="1"/>
</dbReference>
<keyword evidence="5 6" id="KW-0687">Ribonucleoprotein</keyword>
<comment type="function">
    <text evidence="6">Binds to 23S rRNA. One of the proteins that surrounds the polypeptide exit tunnel on the outside of the ribosome.</text>
</comment>
<dbReference type="InterPro" id="IPR012677">
    <property type="entry name" value="Nucleotide-bd_a/b_plait_sf"/>
</dbReference>
<dbReference type="RefSeq" id="WP_368409488.1">
    <property type="nucleotide sequence ID" value="NZ_CP112972.1"/>
</dbReference>
<keyword evidence="9" id="KW-1185">Reference proteome</keyword>
<dbReference type="Gene3D" id="3.30.70.330">
    <property type="match status" value="1"/>
</dbReference>
<evidence type="ECO:0000256" key="3">
    <source>
        <dbReference type="ARBA" id="ARBA00022884"/>
    </source>
</evidence>
<reference evidence="8" key="3">
    <citation type="submission" date="2024-09" db="EMBL/GenBank/DDBJ databases">
        <authorList>
            <person name="Sun Q."/>
        </authorList>
    </citation>
    <scope>NUCLEOTIDE SEQUENCE</scope>
    <source>
        <strain evidence="8">CGMCC 1.12553</strain>
    </source>
</reference>
<dbReference type="GO" id="GO:0006412">
    <property type="term" value="P:translation"/>
    <property type="evidence" value="ECO:0007669"/>
    <property type="project" value="UniProtKB-UniRule"/>
</dbReference>
<dbReference type="FunFam" id="3.30.70.330:FF:000532">
    <property type="entry name" value="50S ribosomal protein L23"/>
    <property type="match status" value="1"/>
</dbReference>
<name>A0ABD5W869_9EURY</name>
<sequence>MMDAILHPHVTEKSVDKMDFENKMVFICQSDAEQGEIVEEVESQFDVETEGINTMITTDGTKKAEIQLTDDHDAQEIASRIGVF</sequence>
<evidence type="ECO:0000256" key="5">
    <source>
        <dbReference type="ARBA" id="ARBA00023274"/>
    </source>
</evidence>
<dbReference type="InterPro" id="IPR012678">
    <property type="entry name" value="Ribosomal_uL23/eL15/eS24_sf"/>
</dbReference>
<keyword evidence="4 6" id="KW-0689">Ribosomal protein</keyword>
<dbReference type="NCBIfam" id="TIGR03636">
    <property type="entry name" value="uL23_arch"/>
    <property type="match status" value="1"/>
</dbReference>
<keyword evidence="3 6" id="KW-0694">RNA-binding</keyword>
<dbReference type="EMBL" id="JBHSZI010000001">
    <property type="protein sequence ID" value="MFC7059760.1"/>
    <property type="molecule type" value="Genomic_DNA"/>
</dbReference>
<dbReference type="Proteomes" id="UP001596445">
    <property type="component" value="Unassembled WGS sequence"/>
</dbReference>
<gene>
    <name evidence="6" type="primary">rpl23</name>
    <name evidence="7" type="ORF">ACFQQG_00065</name>
    <name evidence="8" type="ORF">ACFQQG_18190</name>
</gene>
<reference evidence="9" key="2">
    <citation type="journal article" date="2019" name="Int. J. Syst. Evol. Microbiol.">
        <title>The Global Catalogue of Microorganisms (GCM) 10K type strain sequencing project: providing services to taxonomists for standard genome sequencing and annotation.</title>
        <authorList>
            <consortium name="The Broad Institute Genomics Platform"/>
            <consortium name="The Broad Institute Genome Sequencing Center for Infectious Disease"/>
            <person name="Wu L."/>
            <person name="Ma J."/>
        </authorList>
    </citation>
    <scope>NUCLEOTIDE SEQUENCE [LARGE SCALE GENOMIC DNA]</scope>
    <source>
        <strain evidence="9">JCM 30072</strain>
    </source>
</reference>
<protein>
    <recommendedName>
        <fullName evidence="6">Large ribosomal subunit protein uL23</fullName>
    </recommendedName>
</protein>